<dbReference type="Proteomes" id="UP001551210">
    <property type="component" value="Unassembled WGS sequence"/>
</dbReference>
<keyword evidence="9 11" id="KW-0378">Hydrolase</keyword>
<feature type="domain" description="Calcineurin-like phosphoesterase" evidence="12">
    <location>
        <begin position="46"/>
        <end position="292"/>
    </location>
</feature>
<dbReference type="InterPro" id="IPR004843">
    <property type="entry name" value="Calcineurin-like_PHP"/>
</dbReference>
<keyword evidence="6" id="KW-0479">Metal-binding</keyword>
<evidence type="ECO:0000256" key="8">
    <source>
        <dbReference type="ARBA" id="ARBA00022741"/>
    </source>
</evidence>
<organism evidence="14 15">
    <name type="scientific">Streptomyces exfoliatus</name>
    <name type="common">Streptomyces hydrogenans</name>
    <dbReference type="NCBI Taxonomy" id="1905"/>
    <lineage>
        <taxon>Bacteria</taxon>
        <taxon>Bacillati</taxon>
        <taxon>Actinomycetota</taxon>
        <taxon>Actinomycetes</taxon>
        <taxon>Kitasatosporales</taxon>
        <taxon>Streptomycetaceae</taxon>
        <taxon>Streptomyces</taxon>
    </lineage>
</organism>
<evidence type="ECO:0000313" key="15">
    <source>
        <dbReference type="Proteomes" id="UP001551210"/>
    </source>
</evidence>
<dbReference type="SUPFAM" id="SSF55816">
    <property type="entry name" value="5'-nucleotidase (syn. UDP-sugar hydrolase), C-terminal domain"/>
    <property type="match status" value="1"/>
</dbReference>
<dbReference type="InterPro" id="IPR019546">
    <property type="entry name" value="TAT_signal_bac_arc"/>
</dbReference>
<dbReference type="PROSITE" id="PS00786">
    <property type="entry name" value="5_NUCLEOTIDASE_2"/>
    <property type="match status" value="1"/>
</dbReference>
<keyword evidence="10" id="KW-0511">Multifunctional enzyme</keyword>
<dbReference type="Gene3D" id="3.60.21.10">
    <property type="match status" value="1"/>
</dbReference>
<comment type="catalytic activity">
    <reaction evidence="2">
        <text>a nucleoside 2',3'-cyclic phosphate + H2O = a nucleoside 3'-phosphate + H(+)</text>
        <dbReference type="Rhea" id="RHEA:19621"/>
        <dbReference type="ChEBI" id="CHEBI:15377"/>
        <dbReference type="ChEBI" id="CHEBI:15378"/>
        <dbReference type="ChEBI" id="CHEBI:66949"/>
        <dbReference type="ChEBI" id="CHEBI:66954"/>
        <dbReference type="EC" id="3.1.4.16"/>
    </reaction>
</comment>
<evidence type="ECO:0000256" key="6">
    <source>
        <dbReference type="ARBA" id="ARBA00022723"/>
    </source>
</evidence>
<evidence type="ECO:0000256" key="11">
    <source>
        <dbReference type="RuleBase" id="RU362119"/>
    </source>
</evidence>
<evidence type="ECO:0000256" key="7">
    <source>
        <dbReference type="ARBA" id="ARBA00022729"/>
    </source>
</evidence>
<proteinExistence type="inferred from homology"/>
<comment type="similarity">
    <text evidence="5 11">Belongs to the 5'-nucleotidase family.</text>
</comment>
<feature type="domain" description="5'-Nucleotidase C-terminal" evidence="13">
    <location>
        <begin position="373"/>
        <end position="552"/>
    </location>
</feature>
<accession>A0ABV3CWT7</accession>
<gene>
    <name evidence="14" type="ORF">AB0A76_15845</name>
</gene>
<comment type="cofactor">
    <cofactor evidence="3">
        <name>a divalent metal cation</name>
        <dbReference type="ChEBI" id="CHEBI:60240"/>
    </cofactor>
</comment>
<dbReference type="InterPro" id="IPR036907">
    <property type="entry name" value="5'-Nucleotdase_C_sf"/>
</dbReference>
<evidence type="ECO:0000256" key="5">
    <source>
        <dbReference type="ARBA" id="ARBA00006654"/>
    </source>
</evidence>
<dbReference type="PROSITE" id="PS51318">
    <property type="entry name" value="TAT"/>
    <property type="match status" value="1"/>
</dbReference>
<evidence type="ECO:0000256" key="9">
    <source>
        <dbReference type="ARBA" id="ARBA00022801"/>
    </source>
</evidence>
<keyword evidence="8 11" id="KW-0547">Nucleotide-binding</keyword>
<evidence type="ECO:0000256" key="1">
    <source>
        <dbReference type="ARBA" id="ARBA00000527"/>
    </source>
</evidence>
<evidence type="ECO:0000313" key="14">
    <source>
        <dbReference type="EMBL" id="MEU7294664.1"/>
    </source>
</evidence>
<keyword evidence="15" id="KW-1185">Reference proteome</keyword>
<comment type="subcellular location">
    <subcellularLocation>
        <location evidence="4">Cell envelope</location>
    </subcellularLocation>
</comment>
<dbReference type="InterPro" id="IPR041827">
    <property type="entry name" value="CpdB_N"/>
</dbReference>
<protein>
    <submittedName>
        <fullName evidence="14">5'-nucleotidase C-terminal domain-containing protein</fullName>
    </submittedName>
</protein>
<dbReference type="InterPro" id="IPR008334">
    <property type="entry name" value="5'-Nucleotdase_C"/>
</dbReference>
<dbReference type="Pfam" id="PF02872">
    <property type="entry name" value="5_nucleotid_C"/>
    <property type="match status" value="1"/>
</dbReference>
<comment type="catalytic activity">
    <reaction evidence="1">
        <text>a ribonucleoside 3'-phosphate + H2O = a ribonucleoside + phosphate</text>
        <dbReference type="Rhea" id="RHEA:10144"/>
        <dbReference type="ChEBI" id="CHEBI:13197"/>
        <dbReference type="ChEBI" id="CHEBI:15377"/>
        <dbReference type="ChEBI" id="CHEBI:18254"/>
        <dbReference type="ChEBI" id="CHEBI:43474"/>
        <dbReference type="EC" id="3.1.3.6"/>
    </reaction>
</comment>
<keyword evidence="7" id="KW-0732">Signal</keyword>
<sequence length="599" mass="64383">MPLNRRTFLERSAAAGAGVAVAGAVAVPAEAHGSGRPRPQKRYSFTVMGTTDLHGNVFNWDYFTDKEFDDKAHNDIGLAKISTLVDQVRAAKGRRNTLLIDAGDTIQGTQLSYYYAKVDPITKAGGPVHPMAQAMNAIGYDAAALGNHEFNYGIPVLRKFEEQCDFPLLGANALDAKTLLPAFPPYSMHRLRTPHGKDVRVAVLGLTNPGIAIWDKANVSGRMVFPGLEEQAAKWVPKLRSMGADVVVVSAHSGSSGTSSYGDQLPHIENAAGLVAEQVPGIDAILVGHAHTEIPEYRVKNKETGKDVVLSEPLKWGQRLTLFDFDLVWEKGRWVVEKVAAQVLNSNTVAEDPEITGLLADEHKKVVAYVNQVIGTSTVAMTTADAPWKDEPIIDLINVVQAETVKAALAGGAYAALPVLSQASCFSRTARIPAGQVTIKDAAGLYPFENTLEARLMTGAQLKEYLEYSARYYVQTAAGAPVDTAKLTNAGGTPDYNYDAVSGLTYEIDIAKAAGSRIVNLSFEGKPLDPAAKFVLAVNNYRASGGGAFPHIANAPQLWANSDEIRNTIIQWVTAKGTVDPGQFASVDWKLTRDGVPVF</sequence>
<evidence type="ECO:0000256" key="10">
    <source>
        <dbReference type="ARBA" id="ARBA00023268"/>
    </source>
</evidence>
<dbReference type="RefSeq" id="WP_359207999.1">
    <property type="nucleotide sequence ID" value="NZ_JBEZAM010000018.1"/>
</dbReference>
<dbReference type="InterPro" id="IPR006311">
    <property type="entry name" value="TAT_signal"/>
</dbReference>
<dbReference type="PRINTS" id="PR01607">
    <property type="entry name" value="APYRASEFAMLY"/>
</dbReference>
<dbReference type="InterPro" id="IPR006146">
    <property type="entry name" value="5'-Nucleotdase_CS"/>
</dbReference>
<evidence type="ECO:0000256" key="2">
    <source>
        <dbReference type="ARBA" id="ARBA00001730"/>
    </source>
</evidence>
<reference evidence="14 15" key="1">
    <citation type="submission" date="2024-06" db="EMBL/GenBank/DDBJ databases">
        <title>The Natural Products Discovery Center: Release of the First 8490 Sequenced Strains for Exploring Actinobacteria Biosynthetic Diversity.</title>
        <authorList>
            <person name="Kalkreuter E."/>
            <person name="Kautsar S.A."/>
            <person name="Yang D."/>
            <person name="Bader C.D."/>
            <person name="Teijaro C.N."/>
            <person name="Fluegel L."/>
            <person name="Davis C.M."/>
            <person name="Simpson J.R."/>
            <person name="Lauterbach L."/>
            <person name="Steele A.D."/>
            <person name="Gui C."/>
            <person name="Meng S."/>
            <person name="Li G."/>
            <person name="Viehrig K."/>
            <person name="Ye F."/>
            <person name="Su P."/>
            <person name="Kiefer A.F."/>
            <person name="Nichols A."/>
            <person name="Cepeda A.J."/>
            <person name="Yan W."/>
            <person name="Fan B."/>
            <person name="Jiang Y."/>
            <person name="Adhikari A."/>
            <person name="Zheng C.-J."/>
            <person name="Schuster L."/>
            <person name="Cowan T.M."/>
            <person name="Smanski M.J."/>
            <person name="Chevrette M.G."/>
            <person name="De Carvalho L.P.S."/>
            <person name="Shen B."/>
        </authorList>
    </citation>
    <scope>NUCLEOTIDE SEQUENCE [LARGE SCALE GENOMIC DNA]</scope>
    <source>
        <strain evidence="14 15">NPDC045705</strain>
    </source>
</reference>
<comment type="caution">
    <text evidence="14">The sequence shown here is derived from an EMBL/GenBank/DDBJ whole genome shotgun (WGS) entry which is preliminary data.</text>
</comment>
<dbReference type="Gene3D" id="3.90.780.10">
    <property type="entry name" value="5'-Nucleotidase, C-terminal domain"/>
    <property type="match status" value="1"/>
</dbReference>
<dbReference type="SUPFAM" id="SSF56300">
    <property type="entry name" value="Metallo-dependent phosphatases"/>
    <property type="match status" value="1"/>
</dbReference>
<evidence type="ECO:0000259" key="12">
    <source>
        <dbReference type="Pfam" id="PF00149"/>
    </source>
</evidence>
<dbReference type="PANTHER" id="PTHR11575">
    <property type="entry name" value="5'-NUCLEOTIDASE-RELATED"/>
    <property type="match status" value="1"/>
</dbReference>
<dbReference type="CDD" id="cd07410">
    <property type="entry name" value="MPP_CpdB_N"/>
    <property type="match status" value="1"/>
</dbReference>
<evidence type="ECO:0000256" key="3">
    <source>
        <dbReference type="ARBA" id="ARBA00001968"/>
    </source>
</evidence>
<dbReference type="PANTHER" id="PTHR11575:SF6">
    <property type="entry name" value="2',3'-CYCLIC-NUCLEOTIDE 2'-PHOSPHODIESTERASE_3'-NUCLEOTIDASE"/>
    <property type="match status" value="1"/>
</dbReference>
<dbReference type="NCBIfam" id="TIGR01409">
    <property type="entry name" value="TAT_signal_seq"/>
    <property type="match status" value="1"/>
</dbReference>
<dbReference type="InterPro" id="IPR006179">
    <property type="entry name" value="5_nucleotidase/apyrase"/>
</dbReference>
<dbReference type="Pfam" id="PF00149">
    <property type="entry name" value="Metallophos"/>
    <property type="match status" value="1"/>
</dbReference>
<name>A0ABV3CWT7_STREX</name>
<dbReference type="EMBL" id="JBEZAM010000018">
    <property type="protein sequence ID" value="MEU7294664.1"/>
    <property type="molecule type" value="Genomic_DNA"/>
</dbReference>
<evidence type="ECO:0000259" key="13">
    <source>
        <dbReference type="Pfam" id="PF02872"/>
    </source>
</evidence>
<dbReference type="InterPro" id="IPR029052">
    <property type="entry name" value="Metallo-depent_PP-like"/>
</dbReference>
<evidence type="ECO:0000256" key="4">
    <source>
        <dbReference type="ARBA" id="ARBA00004196"/>
    </source>
</evidence>